<dbReference type="PANTHER" id="PTHR31221">
    <property type="entry name" value="WRKY TRANSCRIPTION FACTOR PROTEIN 1-RELATED"/>
    <property type="match status" value="1"/>
</dbReference>
<dbReference type="SMART" id="SM00774">
    <property type="entry name" value="WRKY"/>
    <property type="match status" value="1"/>
</dbReference>
<gene>
    <name evidence="8" type="ORF">MKW94_005113</name>
</gene>
<dbReference type="Proteomes" id="UP001177140">
    <property type="component" value="Unassembled WGS sequence"/>
</dbReference>
<feature type="non-terminal residue" evidence="8">
    <location>
        <position position="1"/>
    </location>
</feature>
<organism evidence="8 9">
    <name type="scientific">Papaver nudicaule</name>
    <name type="common">Iceland poppy</name>
    <dbReference type="NCBI Taxonomy" id="74823"/>
    <lineage>
        <taxon>Eukaryota</taxon>
        <taxon>Viridiplantae</taxon>
        <taxon>Streptophyta</taxon>
        <taxon>Embryophyta</taxon>
        <taxon>Tracheophyta</taxon>
        <taxon>Spermatophyta</taxon>
        <taxon>Magnoliopsida</taxon>
        <taxon>Ranunculales</taxon>
        <taxon>Papaveraceae</taxon>
        <taxon>Papaveroideae</taxon>
        <taxon>Papaver</taxon>
    </lineage>
</organism>
<proteinExistence type="predicted"/>
<dbReference type="SUPFAM" id="SSF118290">
    <property type="entry name" value="WRKY DNA-binding domain"/>
    <property type="match status" value="2"/>
</dbReference>
<dbReference type="InterPro" id="IPR036576">
    <property type="entry name" value="WRKY_dom_sf"/>
</dbReference>
<evidence type="ECO:0000256" key="6">
    <source>
        <dbReference type="SAM" id="MobiDB-lite"/>
    </source>
</evidence>
<dbReference type="AlphaFoldDB" id="A0AA41UYN9"/>
<reference evidence="8" key="1">
    <citation type="submission" date="2022-03" db="EMBL/GenBank/DDBJ databases">
        <title>A functionally conserved STORR gene fusion in Papaver species that diverged 16.8 million years ago.</title>
        <authorList>
            <person name="Catania T."/>
        </authorList>
    </citation>
    <scope>NUCLEOTIDE SEQUENCE</scope>
    <source>
        <strain evidence="8">S-191538</strain>
    </source>
</reference>
<dbReference type="InterPro" id="IPR003657">
    <property type="entry name" value="WRKY_dom"/>
</dbReference>
<dbReference type="InterPro" id="IPR044810">
    <property type="entry name" value="WRKY_plant"/>
</dbReference>
<keyword evidence="9" id="KW-1185">Reference proteome</keyword>
<evidence type="ECO:0000256" key="5">
    <source>
        <dbReference type="ARBA" id="ARBA00023242"/>
    </source>
</evidence>
<keyword evidence="5" id="KW-0539">Nucleus</keyword>
<evidence type="ECO:0000256" key="2">
    <source>
        <dbReference type="ARBA" id="ARBA00023015"/>
    </source>
</evidence>
<dbReference type="Pfam" id="PF03106">
    <property type="entry name" value="WRKY"/>
    <property type="match status" value="1"/>
</dbReference>
<evidence type="ECO:0000256" key="4">
    <source>
        <dbReference type="ARBA" id="ARBA00023163"/>
    </source>
</evidence>
<keyword evidence="4" id="KW-0804">Transcription</keyword>
<sequence>MAGGTDDHGAVLGDWAISNPSPRTFFSSIMGGEEISNSGDFFFRRICFLCKNVVIEPGLSPTTLLDSPVFLSNSLAQPSPTTGKFSFALSNRNNNFKDSPFEEFDSSSFVFKPHAEPNSLHFPGGGTKLPPASNLHESYTKNSVQVQSKQSLQAQNRQADKFQFGNRTDLHQNDLLHQSIEKESNGKNIYSEPNETSSISGNLENSPPPNDQQDRGEGERGNGEMSTTTVGISASSEDGYNWRKYGQKQVQGSEFPRCYFKCTHPNCQRSQRGGSIAGSDIKNDNLDVGSSLVLSPEFCNPSTSMQAKLGPCFENSDALNISTVSNDEEEDDRGTHGSASLGYKGEGDESESKRRKIDACALEMSGSTRSIRKPRVVVQTTSEVDILDDGYRWRKYGQKVVVKGI</sequence>
<dbReference type="PANTHER" id="PTHR31221:SF193">
    <property type="entry name" value="WRKY TRANSCRIPTION FACTOR PROTEIN 1-RELATED"/>
    <property type="match status" value="1"/>
</dbReference>
<evidence type="ECO:0000256" key="1">
    <source>
        <dbReference type="ARBA" id="ARBA00004123"/>
    </source>
</evidence>
<feature type="domain" description="WRKY" evidence="7">
    <location>
        <begin position="382"/>
        <end position="401"/>
    </location>
</feature>
<evidence type="ECO:0000313" key="8">
    <source>
        <dbReference type="EMBL" id="MCL7024947.1"/>
    </source>
</evidence>
<evidence type="ECO:0000256" key="3">
    <source>
        <dbReference type="ARBA" id="ARBA00023125"/>
    </source>
</evidence>
<keyword evidence="3" id="KW-0238">DNA-binding</keyword>
<keyword evidence="2" id="KW-0805">Transcription regulation</keyword>
<dbReference type="PROSITE" id="PS50811">
    <property type="entry name" value="WRKY"/>
    <property type="match status" value="2"/>
</dbReference>
<name>A0AA41UYN9_PAPNU</name>
<accession>A0AA41UYN9</accession>
<comment type="caution">
    <text evidence="8">The sequence shown here is derived from an EMBL/GenBank/DDBJ whole genome shotgun (WGS) entry which is preliminary data.</text>
</comment>
<comment type="subcellular location">
    <subcellularLocation>
        <location evidence="1">Nucleus</location>
    </subcellularLocation>
</comment>
<feature type="region of interest" description="Disordered" evidence="6">
    <location>
        <begin position="325"/>
        <end position="355"/>
    </location>
</feature>
<evidence type="ECO:0000259" key="7">
    <source>
        <dbReference type="PROSITE" id="PS50811"/>
    </source>
</evidence>
<feature type="region of interest" description="Disordered" evidence="6">
    <location>
        <begin position="182"/>
        <end position="238"/>
    </location>
</feature>
<dbReference type="EMBL" id="JAJJMA010039906">
    <property type="protein sequence ID" value="MCL7024947.1"/>
    <property type="molecule type" value="Genomic_DNA"/>
</dbReference>
<evidence type="ECO:0000313" key="9">
    <source>
        <dbReference type="Proteomes" id="UP001177140"/>
    </source>
</evidence>
<feature type="compositionally biased region" description="Basic and acidic residues" evidence="6">
    <location>
        <begin position="212"/>
        <end position="222"/>
    </location>
</feature>
<dbReference type="GO" id="GO:0005634">
    <property type="term" value="C:nucleus"/>
    <property type="evidence" value="ECO:0007669"/>
    <property type="project" value="UniProtKB-SubCell"/>
</dbReference>
<feature type="compositionally biased region" description="Polar residues" evidence="6">
    <location>
        <begin position="224"/>
        <end position="238"/>
    </location>
</feature>
<feature type="domain" description="WRKY" evidence="7">
    <location>
        <begin position="237"/>
        <end position="267"/>
    </location>
</feature>
<protein>
    <recommendedName>
        <fullName evidence="7">WRKY domain-containing protein</fullName>
    </recommendedName>
</protein>
<dbReference type="Gene3D" id="2.20.25.80">
    <property type="entry name" value="WRKY domain"/>
    <property type="match status" value="2"/>
</dbReference>
<feature type="compositionally biased region" description="Polar residues" evidence="6">
    <location>
        <begin position="186"/>
        <end position="205"/>
    </location>
</feature>
<dbReference type="GO" id="GO:0043565">
    <property type="term" value="F:sequence-specific DNA binding"/>
    <property type="evidence" value="ECO:0007669"/>
    <property type="project" value="InterPro"/>
</dbReference>
<dbReference type="GO" id="GO:0003700">
    <property type="term" value="F:DNA-binding transcription factor activity"/>
    <property type="evidence" value="ECO:0007669"/>
    <property type="project" value="InterPro"/>
</dbReference>